<organism evidence="1 2">
    <name type="scientific">Citrus sinensis</name>
    <name type="common">Sweet orange</name>
    <name type="synonym">Citrus aurantium var. sinensis</name>
    <dbReference type="NCBI Taxonomy" id="2711"/>
    <lineage>
        <taxon>Eukaryota</taxon>
        <taxon>Viridiplantae</taxon>
        <taxon>Streptophyta</taxon>
        <taxon>Embryophyta</taxon>
        <taxon>Tracheophyta</taxon>
        <taxon>Spermatophyta</taxon>
        <taxon>Magnoliopsida</taxon>
        <taxon>eudicotyledons</taxon>
        <taxon>Gunneridae</taxon>
        <taxon>Pentapetalae</taxon>
        <taxon>rosids</taxon>
        <taxon>malvids</taxon>
        <taxon>Sapindales</taxon>
        <taxon>Rutaceae</taxon>
        <taxon>Aurantioideae</taxon>
        <taxon>Citrus</taxon>
    </lineage>
</organism>
<accession>A0ACB8KGV3</accession>
<name>A0ACB8KGV3_CITSI</name>
<evidence type="ECO:0000313" key="1">
    <source>
        <dbReference type="EMBL" id="KAH9753579.1"/>
    </source>
</evidence>
<comment type="caution">
    <text evidence="1">The sequence shown here is derived from an EMBL/GenBank/DDBJ whole genome shotgun (WGS) entry which is preliminary data.</text>
</comment>
<evidence type="ECO:0000313" key="2">
    <source>
        <dbReference type="Proteomes" id="UP000829398"/>
    </source>
</evidence>
<dbReference type="EMBL" id="CM039174">
    <property type="protein sequence ID" value="KAH9753579.1"/>
    <property type="molecule type" value="Genomic_DNA"/>
</dbReference>
<reference evidence="2" key="1">
    <citation type="journal article" date="2023" name="Hortic. Res.">
        <title>A chromosome-level phased genome enabling allele-level studies in sweet orange: a case study on citrus Huanglongbing tolerance.</title>
        <authorList>
            <person name="Wu B."/>
            <person name="Yu Q."/>
            <person name="Deng Z."/>
            <person name="Duan Y."/>
            <person name="Luo F."/>
            <person name="Gmitter F. Jr."/>
        </authorList>
    </citation>
    <scope>NUCLEOTIDE SEQUENCE [LARGE SCALE GENOMIC DNA]</scope>
    <source>
        <strain evidence="2">cv. Valencia</strain>
    </source>
</reference>
<protein>
    <submittedName>
        <fullName evidence="1">Uncharacterized protein</fullName>
    </submittedName>
</protein>
<proteinExistence type="predicted"/>
<sequence length="461" mass="52518">MEAFALARAYEAKFEESKISSRPWTKWNSVTLQPQQTTLALPHHIQNKFPSTYPYASFATTKPSSQPPLLPTPKPIPPSPLLPTPALPIRRLSPVELKEKRDKGLCYNCDQKYSANHHCRSKFLLLLGTNDDDSEPSEESPLLEQTKEVVTADISSLNALAGQSNPRSLRVVGEIGYQHLHVLIDSGSTHNFIKPQWAERLGLKIQSIPAFQVYIGNDDFLLCRFQCLQVPLVIQGHTFKLDFYILPIEGPNIVLGIQWLQHLGKISIDYRAMTMEFCWESNPVILRGGPIQTPNMISLHQFHALLSKDVVHSLFELHPIINEKLYSDTHSSSSELNLPTHLPEQITLLLQQYKTLFSPHTGLPPHRLIDHKIHLLPTSKPVNVRPYRYPHFQKKKMKKLVKEMLEHGIIKPSHNPFSSPVLLVKKKDGTYRFCVDYRALNAVTVQDKFPIPTIDELFNEL</sequence>
<gene>
    <name evidence="1" type="ORF">KPL71_015120</name>
</gene>
<dbReference type="Proteomes" id="UP000829398">
    <property type="component" value="Chromosome 5"/>
</dbReference>
<keyword evidence="2" id="KW-1185">Reference proteome</keyword>